<sequence>MSVPSAVDKIRFLGNHDFSSQGKFMWEILCQLRNLGQGRIVTKNEWLQKWPTQPSYLKIVKARPGMDRWLQTGVVWVEWTFRGRNLGIYEFSRDLHRSDWRLVHKHEEAELLNNKNAMEEMILPDSFPLPPLQVLLAKKDAQKNNQPFTEAQTRAPLELSIDPQFAMLKPFIKQAPVTKKSHNIYDEVDPEALLDLYGEKLPVKVESWTPGPAGITPRFHIPQQ</sequence>
<reference evidence="2" key="2">
    <citation type="submission" date="2020-10" db="UniProtKB">
        <authorList>
            <consortium name="WormBaseParasite"/>
        </authorList>
    </citation>
    <scope>IDENTIFICATION</scope>
</reference>
<accession>A0A7E4W345</accession>
<dbReference type="InterPro" id="IPR032053">
    <property type="entry name" value="Ribosomal_mS34"/>
</dbReference>
<name>A0A7E4W345_PANRE</name>
<reference evidence="1" key="1">
    <citation type="journal article" date="2013" name="Genetics">
        <title>The draft genome and transcriptome of Panagrellus redivivus are shaped by the harsh demands of a free-living lifestyle.</title>
        <authorList>
            <person name="Srinivasan J."/>
            <person name="Dillman A.R."/>
            <person name="Macchietto M.G."/>
            <person name="Heikkinen L."/>
            <person name="Lakso M."/>
            <person name="Fracchia K.M."/>
            <person name="Antoshechkin I."/>
            <person name="Mortazavi A."/>
            <person name="Wong G."/>
            <person name="Sternberg P.W."/>
        </authorList>
    </citation>
    <scope>NUCLEOTIDE SEQUENCE [LARGE SCALE GENOMIC DNA]</scope>
    <source>
        <strain evidence="1">MT8872</strain>
    </source>
</reference>
<evidence type="ECO:0000313" key="2">
    <source>
        <dbReference type="WBParaSite" id="Pan_g6234.t1"/>
    </source>
</evidence>
<dbReference type="AlphaFoldDB" id="A0A7E4W345"/>
<keyword evidence="1" id="KW-1185">Reference proteome</keyword>
<dbReference type="GO" id="GO:0005739">
    <property type="term" value="C:mitochondrion"/>
    <property type="evidence" value="ECO:0007669"/>
    <property type="project" value="InterPro"/>
</dbReference>
<dbReference type="Pfam" id="PF16053">
    <property type="entry name" value="MRP-S34"/>
    <property type="match status" value="1"/>
</dbReference>
<organism evidence="1 2">
    <name type="scientific">Panagrellus redivivus</name>
    <name type="common">Microworm</name>
    <dbReference type="NCBI Taxonomy" id="6233"/>
    <lineage>
        <taxon>Eukaryota</taxon>
        <taxon>Metazoa</taxon>
        <taxon>Ecdysozoa</taxon>
        <taxon>Nematoda</taxon>
        <taxon>Chromadorea</taxon>
        <taxon>Rhabditida</taxon>
        <taxon>Tylenchina</taxon>
        <taxon>Panagrolaimomorpha</taxon>
        <taxon>Panagrolaimoidea</taxon>
        <taxon>Panagrolaimidae</taxon>
        <taxon>Panagrellus</taxon>
    </lineage>
</organism>
<dbReference type="Proteomes" id="UP000492821">
    <property type="component" value="Unassembled WGS sequence"/>
</dbReference>
<dbReference type="WBParaSite" id="Pan_g6234.t1">
    <property type="protein sequence ID" value="Pan_g6234.t1"/>
    <property type="gene ID" value="Pan_g6234"/>
</dbReference>
<dbReference type="GO" id="GO:0003735">
    <property type="term" value="F:structural constituent of ribosome"/>
    <property type="evidence" value="ECO:0007669"/>
    <property type="project" value="InterPro"/>
</dbReference>
<protein>
    <submittedName>
        <fullName evidence="2">28S ribosomal protein S34, mitochondrial</fullName>
    </submittedName>
</protein>
<dbReference type="PANTHER" id="PTHR28589:SF1">
    <property type="entry name" value="SMALL RIBOSOMAL SUBUNIT PROTEIN MS34"/>
    <property type="match status" value="1"/>
</dbReference>
<evidence type="ECO:0000313" key="1">
    <source>
        <dbReference type="Proteomes" id="UP000492821"/>
    </source>
</evidence>
<proteinExistence type="predicted"/>
<dbReference type="PANTHER" id="PTHR28589">
    <property type="entry name" value="28S RIBOSOMAL PROTEIN S34, MITOCHONDRIAL"/>
    <property type="match status" value="1"/>
</dbReference>